<dbReference type="RefSeq" id="WP_013784661.1">
    <property type="nucleotide sequence ID" value="NC_015554.1"/>
</dbReference>
<sequence length="232" mass="26271">MKPATWLGQDNPHLVDAGNGHFLHANVLPAFVNMQQAARDDGIDLCLVSSFRHFDKQCAIWNRKWRGEAALLDSEGIALNPNSLSDVEKLHAILMWSALPGGSRHHWGSDFDVYDKHAVEQWNGKFSLVDSEYRKGGPCFLLANWLEANMSTFGFFRPFNEDKGGVACELWHLSHRAVATEFEQALSLTELTTAIKHSSIEGKAVVLQHIDEIYYRYVLNRGESWDSESWAR</sequence>
<dbReference type="InterPro" id="IPR009045">
    <property type="entry name" value="Zn_M74/Hedgehog-like"/>
</dbReference>
<dbReference type="SUPFAM" id="SSF55166">
    <property type="entry name" value="Hedgehog/DD-peptidase"/>
    <property type="match status" value="1"/>
</dbReference>
<dbReference type="InterPro" id="IPR003709">
    <property type="entry name" value="VanY-like_core_dom"/>
</dbReference>
<keyword evidence="3" id="KW-1185">Reference proteome</keyword>
<dbReference type="Pfam" id="PF02557">
    <property type="entry name" value="VanY"/>
    <property type="match status" value="1"/>
</dbReference>
<dbReference type="GO" id="GO:0006508">
    <property type="term" value="P:proteolysis"/>
    <property type="evidence" value="ECO:0007669"/>
    <property type="project" value="InterPro"/>
</dbReference>
<keyword evidence="2" id="KW-0121">Carboxypeptidase</keyword>
<dbReference type="AlphaFoldDB" id="F5ZCW7"/>
<dbReference type="OrthoDB" id="9792074at2"/>
<name>F5ZCW7_ALTNA</name>
<dbReference type="CDD" id="cd14847">
    <property type="entry name" value="DD-carboxypeptidase_like"/>
    <property type="match status" value="1"/>
</dbReference>
<accession>F5ZCW7</accession>
<evidence type="ECO:0000259" key="1">
    <source>
        <dbReference type="Pfam" id="PF02557"/>
    </source>
</evidence>
<dbReference type="eggNOG" id="COG1876">
    <property type="taxonomic scope" value="Bacteria"/>
</dbReference>
<dbReference type="PANTHER" id="PTHR34385:SF1">
    <property type="entry name" value="PEPTIDOGLYCAN L-ALANYL-D-GLUTAMATE ENDOPEPTIDASE CWLK"/>
    <property type="match status" value="1"/>
</dbReference>
<dbReference type="Proteomes" id="UP000000683">
    <property type="component" value="Chromosome"/>
</dbReference>
<dbReference type="PANTHER" id="PTHR34385">
    <property type="entry name" value="D-ALANYL-D-ALANINE CARBOXYPEPTIDASE"/>
    <property type="match status" value="1"/>
</dbReference>
<gene>
    <name evidence="2" type="ordered locus">ambt_11035</name>
</gene>
<dbReference type="InterPro" id="IPR052179">
    <property type="entry name" value="DD-CPase-like"/>
</dbReference>
<feature type="domain" description="D-alanyl-D-alanine carboxypeptidase-like core" evidence="1">
    <location>
        <begin position="21"/>
        <end position="175"/>
    </location>
</feature>
<dbReference type="HOGENOM" id="CLU_081855_0_0_6"/>
<evidence type="ECO:0000313" key="3">
    <source>
        <dbReference type="Proteomes" id="UP000000683"/>
    </source>
</evidence>
<proteinExistence type="predicted"/>
<reference evidence="2 3" key="1">
    <citation type="journal article" date="2011" name="J. Bacteriol.">
        <title>Complete genome sequence of the polycyclic aromatic hydrocarbon-degrading bacterium Alteromonas sp. strain SN2.</title>
        <authorList>
            <person name="Jin H.M."/>
            <person name="Jeong H."/>
            <person name="Moon E.J."/>
            <person name="Math R.K."/>
            <person name="Lee K."/>
            <person name="Kim H.J."/>
            <person name="Jeon C.O."/>
            <person name="Oh T.K."/>
            <person name="Kim J.F."/>
        </authorList>
    </citation>
    <scope>NUCLEOTIDE SEQUENCE [LARGE SCALE GENOMIC DNA]</scope>
    <source>
        <strain evidence="3">JCM 17741 / KACC 18427 / KCTC 11700BP / SN2</strain>
    </source>
</reference>
<evidence type="ECO:0000313" key="2">
    <source>
        <dbReference type="EMBL" id="AEF03729.1"/>
    </source>
</evidence>
<dbReference type="KEGG" id="alt:ambt_11035"/>
<dbReference type="Gene3D" id="3.30.1380.10">
    <property type="match status" value="1"/>
</dbReference>
<dbReference type="EMBL" id="CP002339">
    <property type="protein sequence ID" value="AEF03729.1"/>
    <property type="molecule type" value="Genomic_DNA"/>
</dbReference>
<protein>
    <submittedName>
        <fullName evidence="2">D-alanyl-D-alanine carboxypeptidase</fullName>
    </submittedName>
</protein>
<dbReference type="GO" id="GO:0004180">
    <property type="term" value="F:carboxypeptidase activity"/>
    <property type="evidence" value="ECO:0007669"/>
    <property type="project" value="UniProtKB-KW"/>
</dbReference>
<keyword evidence="2" id="KW-0378">Hydrolase</keyword>
<organism evidence="2 3">
    <name type="scientific">Alteromonas naphthalenivorans</name>
    <dbReference type="NCBI Taxonomy" id="715451"/>
    <lineage>
        <taxon>Bacteria</taxon>
        <taxon>Pseudomonadati</taxon>
        <taxon>Pseudomonadota</taxon>
        <taxon>Gammaproteobacteria</taxon>
        <taxon>Alteromonadales</taxon>
        <taxon>Alteromonadaceae</taxon>
        <taxon>Alteromonas/Salinimonas group</taxon>
        <taxon>Alteromonas</taxon>
    </lineage>
</organism>
<keyword evidence="2" id="KW-0645">Protease</keyword>